<dbReference type="EMBL" id="MCGE01000002">
    <property type="protein sequence ID" value="ORZ24144.1"/>
    <property type="molecule type" value="Genomic_DNA"/>
</dbReference>
<proteinExistence type="predicted"/>
<dbReference type="Pfam" id="PF08709">
    <property type="entry name" value="Ins145_P3_rec"/>
    <property type="match status" value="1"/>
</dbReference>
<keyword evidence="5 7" id="KW-0472">Membrane</keyword>
<dbReference type="InterPro" id="IPR005821">
    <property type="entry name" value="Ion_trans_dom"/>
</dbReference>
<dbReference type="SUPFAM" id="SSF100909">
    <property type="entry name" value="IP3 receptor type 1 binding core, domain 2"/>
    <property type="match status" value="1"/>
</dbReference>
<dbReference type="InterPro" id="IPR013662">
    <property type="entry name" value="RIH_assoc-dom"/>
</dbReference>
<evidence type="ECO:0000256" key="5">
    <source>
        <dbReference type="ARBA" id="ARBA00023136"/>
    </source>
</evidence>
<evidence type="ECO:0000259" key="11">
    <source>
        <dbReference type="Pfam" id="PF08709"/>
    </source>
</evidence>
<feature type="compositionally biased region" description="Basic residues" evidence="6">
    <location>
        <begin position="1863"/>
        <end position="1874"/>
    </location>
</feature>
<name>A0A1X2IXV9_9FUNG</name>
<protein>
    <submittedName>
        <fullName evidence="12">Uncharacterized protein</fullName>
    </submittedName>
</protein>
<evidence type="ECO:0000256" key="7">
    <source>
        <dbReference type="SAM" id="Phobius"/>
    </source>
</evidence>
<dbReference type="Pfam" id="PF08454">
    <property type="entry name" value="RIH_assoc"/>
    <property type="match status" value="1"/>
</dbReference>
<feature type="domain" description="Ion transport" evidence="8">
    <location>
        <begin position="2355"/>
        <end position="2516"/>
    </location>
</feature>
<gene>
    <name evidence="12" type="ORF">BCR42DRAFT_402338</name>
</gene>
<feature type="transmembrane region" description="Helical" evidence="7">
    <location>
        <begin position="2285"/>
        <end position="2308"/>
    </location>
</feature>
<dbReference type="OrthoDB" id="300855at2759"/>
<feature type="domain" description="Inositol 1,4,5-trisphosphate/ryanodine receptor" evidence="11">
    <location>
        <begin position="9"/>
        <end position="227"/>
    </location>
</feature>
<evidence type="ECO:0000256" key="2">
    <source>
        <dbReference type="ARBA" id="ARBA00022692"/>
    </source>
</evidence>
<evidence type="ECO:0000256" key="4">
    <source>
        <dbReference type="ARBA" id="ARBA00022989"/>
    </source>
</evidence>
<dbReference type="CDD" id="cd23280">
    <property type="entry name" value="beta-trefoil_MIR_itr-1-like"/>
    <property type="match status" value="1"/>
</dbReference>
<feature type="region of interest" description="Disordered" evidence="6">
    <location>
        <begin position="434"/>
        <end position="466"/>
    </location>
</feature>
<dbReference type="GO" id="GO:0016020">
    <property type="term" value="C:membrane"/>
    <property type="evidence" value="ECO:0007669"/>
    <property type="project" value="UniProtKB-SubCell"/>
</dbReference>
<feature type="domain" description="RyR/IP3R Homology associated" evidence="10">
    <location>
        <begin position="1953"/>
        <end position="2048"/>
    </location>
</feature>
<dbReference type="PANTHER" id="PTHR13715">
    <property type="entry name" value="RYANODINE RECEPTOR AND IP3 RECEPTOR"/>
    <property type="match status" value="1"/>
</dbReference>
<dbReference type="InterPro" id="IPR014821">
    <property type="entry name" value="Ins145_P3_rcpt"/>
</dbReference>
<feature type="transmembrane region" description="Helical" evidence="7">
    <location>
        <begin position="2360"/>
        <end position="2385"/>
    </location>
</feature>
<dbReference type="GO" id="GO:0006816">
    <property type="term" value="P:calcium ion transport"/>
    <property type="evidence" value="ECO:0007669"/>
    <property type="project" value="InterPro"/>
</dbReference>
<reference evidence="12 13" key="1">
    <citation type="submission" date="2016-07" db="EMBL/GenBank/DDBJ databases">
        <title>Pervasive Adenine N6-methylation of Active Genes in Fungi.</title>
        <authorList>
            <consortium name="DOE Joint Genome Institute"/>
            <person name="Mondo S.J."/>
            <person name="Dannebaum R.O."/>
            <person name="Kuo R.C."/>
            <person name="Labutti K."/>
            <person name="Haridas S."/>
            <person name="Kuo A."/>
            <person name="Salamov A."/>
            <person name="Ahrendt S.R."/>
            <person name="Lipzen A."/>
            <person name="Sullivan W."/>
            <person name="Andreopoulos W.B."/>
            <person name="Clum A."/>
            <person name="Lindquist E."/>
            <person name="Daum C."/>
            <person name="Ramamoorthy G.K."/>
            <person name="Gryganskyi A."/>
            <person name="Culley D."/>
            <person name="Magnuson J.K."/>
            <person name="James T.Y."/>
            <person name="O'Malley M.A."/>
            <person name="Stajich J.E."/>
            <person name="Spatafora J.W."/>
            <person name="Visel A."/>
            <person name="Grigoriev I.V."/>
        </authorList>
    </citation>
    <scope>NUCLEOTIDE SEQUENCE [LARGE SCALE GENOMIC DNA]</scope>
    <source>
        <strain evidence="12 13">NRRL 1336</strain>
    </source>
</reference>
<keyword evidence="13" id="KW-1185">Reference proteome</keyword>
<evidence type="ECO:0000256" key="6">
    <source>
        <dbReference type="SAM" id="MobiDB-lite"/>
    </source>
</evidence>
<feature type="compositionally biased region" description="Polar residues" evidence="6">
    <location>
        <begin position="1875"/>
        <end position="1892"/>
    </location>
</feature>
<comment type="subcellular location">
    <subcellularLocation>
        <location evidence="1">Membrane</location>
        <topology evidence="1">Multi-pass membrane protein</topology>
    </subcellularLocation>
</comment>
<dbReference type="Pfam" id="PF02815">
    <property type="entry name" value="MIR"/>
    <property type="match status" value="1"/>
</dbReference>
<evidence type="ECO:0000256" key="3">
    <source>
        <dbReference type="ARBA" id="ARBA00022737"/>
    </source>
</evidence>
<dbReference type="SUPFAM" id="SSF82109">
    <property type="entry name" value="MIR domain"/>
    <property type="match status" value="2"/>
</dbReference>
<dbReference type="Gene3D" id="1.10.287.70">
    <property type="match status" value="1"/>
</dbReference>
<feature type="transmembrane region" description="Helical" evidence="7">
    <location>
        <begin position="2397"/>
        <end position="2421"/>
    </location>
</feature>
<dbReference type="Gene3D" id="2.80.10.50">
    <property type="match status" value="2"/>
</dbReference>
<feature type="transmembrane region" description="Helical" evidence="7">
    <location>
        <begin position="2487"/>
        <end position="2506"/>
    </location>
</feature>
<dbReference type="InterPro" id="IPR015925">
    <property type="entry name" value="Ryanodine_IP3_receptor"/>
</dbReference>
<feature type="compositionally biased region" description="Low complexity" evidence="6">
    <location>
        <begin position="762"/>
        <end position="778"/>
    </location>
</feature>
<keyword evidence="3" id="KW-0677">Repeat</keyword>
<dbReference type="InterPro" id="IPR016093">
    <property type="entry name" value="MIR_motif"/>
</dbReference>
<organism evidence="12 13">
    <name type="scientific">Absidia repens</name>
    <dbReference type="NCBI Taxonomy" id="90262"/>
    <lineage>
        <taxon>Eukaryota</taxon>
        <taxon>Fungi</taxon>
        <taxon>Fungi incertae sedis</taxon>
        <taxon>Mucoromycota</taxon>
        <taxon>Mucoromycotina</taxon>
        <taxon>Mucoromycetes</taxon>
        <taxon>Mucorales</taxon>
        <taxon>Cunninghamellaceae</taxon>
        <taxon>Absidia</taxon>
    </lineage>
</organism>
<dbReference type="InterPro" id="IPR036300">
    <property type="entry name" value="MIR_dom_sf"/>
</dbReference>
<keyword evidence="2 7" id="KW-0812">Transmembrane</keyword>
<dbReference type="GO" id="GO:0005216">
    <property type="term" value="F:monoatomic ion channel activity"/>
    <property type="evidence" value="ECO:0007669"/>
    <property type="project" value="InterPro"/>
</dbReference>
<dbReference type="Gene3D" id="1.25.10.30">
    <property type="entry name" value="IP3 receptor type 1 binding core, RIH domain"/>
    <property type="match status" value="1"/>
</dbReference>
<feature type="region of interest" description="Disordered" evidence="6">
    <location>
        <begin position="744"/>
        <end position="778"/>
    </location>
</feature>
<dbReference type="Proteomes" id="UP000193560">
    <property type="component" value="Unassembled WGS sequence"/>
</dbReference>
<dbReference type="InterPro" id="IPR035910">
    <property type="entry name" value="RyR/IP3R_RIH_dom_sf"/>
</dbReference>
<comment type="caution">
    <text evidence="12">The sequence shown here is derived from an EMBL/GenBank/DDBJ whole genome shotgun (WGS) entry which is preliminary data.</text>
</comment>
<feature type="region of interest" description="Disordered" evidence="6">
    <location>
        <begin position="1859"/>
        <end position="1899"/>
    </location>
</feature>
<evidence type="ECO:0000313" key="12">
    <source>
        <dbReference type="EMBL" id="ORZ24144.1"/>
    </source>
</evidence>
<feature type="transmembrane region" description="Helical" evidence="7">
    <location>
        <begin position="2245"/>
        <end position="2264"/>
    </location>
</feature>
<evidence type="ECO:0000256" key="1">
    <source>
        <dbReference type="ARBA" id="ARBA00004141"/>
    </source>
</evidence>
<accession>A0A1X2IXV9</accession>
<evidence type="ECO:0000313" key="13">
    <source>
        <dbReference type="Proteomes" id="UP000193560"/>
    </source>
</evidence>
<dbReference type="Pfam" id="PF00520">
    <property type="entry name" value="Ion_trans"/>
    <property type="match status" value="1"/>
</dbReference>
<feature type="domain" description="MIR" evidence="9">
    <location>
        <begin position="244"/>
        <end position="401"/>
    </location>
</feature>
<evidence type="ECO:0000259" key="10">
    <source>
        <dbReference type="Pfam" id="PF08454"/>
    </source>
</evidence>
<evidence type="ECO:0000259" key="8">
    <source>
        <dbReference type="Pfam" id="PF00520"/>
    </source>
</evidence>
<dbReference type="PANTHER" id="PTHR13715:SF99">
    <property type="entry name" value="INOSITOL 1,4,5-TRISPHOSPHATE RECEPTOR-LIKE PROTEIN A"/>
    <property type="match status" value="1"/>
</dbReference>
<evidence type="ECO:0000259" key="9">
    <source>
        <dbReference type="Pfam" id="PF02815"/>
    </source>
</evidence>
<keyword evidence="4 7" id="KW-1133">Transmembrane helix</keyword>
<sequence length="2651" mass="302462">MTNRTSSPLLCIGDEILFYDESNNILVAENPLETRACTRPTQNNKLTSESLGASIFKIEPQQTHAEKRHLEHFLCDDDPESVRCEGTPEELLELDRLTQLAEKEYTQNQTERQRLLGKPVLYGQVIQLYNSHFNKYLGISGRTCENDVSNLQVNLSNELIGSFRIMPRYRIRVDGEPVRLGDTIAIQCVRPEGYLNAGLMSSHSSIYDTDYYEVYSHTRISSWTMGIHSSATAGGDQDKRKTKYINSAQYIRFYHKEMEAYLESNVLNWHKNEVQLKRHVLNPLDPKESDSPLSFWEIENVDISRGSLIRWNKSVRIRHAASRAYLYIDPNNVRIDVNSHKISFSLGLMKDPPLVNNDANDPTLFSFVPASEQESRGVPFGSYLRIQHVATRCWLHAASKTESQIPTPPSARSLTLSLAPDSLAPSTGSPAFLNTPFVSAPSSDENHQHRHHPHQRHDSIRFSSTDSYGGAAASQLEIPTTHQVTATQDFFYHDCFTVTLVSNRLTSSFNTINEFLPRLQAFLKHKRPAVPGETSAFPISQSEFSSISNILMNLIRFCTKSSEHDLTQRRGLPIPYHQALLRDNGIIETVINMIQIPFDLGKRGKFNRNRKSDQVFGGGSEEKVVDLGTLTLSSSDQHPEYRLKVVLTLCYNLLRVFLLGVSSYEENVDSKINQDYVIDVSGDSGIQLYLSHLNCGIGATSMLENLVQDNDKMVAKIVDGRPDIVETLVKHVYNQSRSVLRYIHESNNRKRDKKRQGMTRTSNNSNSSSSTSINNNMNGVNDFSPNMVEHMEFVGCLDLLGAFCSNDSASGSLTFSHRDYVLEQLFDPLLENKLVQCRLVPETGSAEINLLSNSTYFGADNDVSNEGEWMDLDMLLYQQHAGVTRFLSSVLDLVCSLSFGTNNSKSLEVIRSCINKDVCLKCLGFVNLPSEIRSRFCDLLRVLYVDVAPYSEVLLSDFTIRYDSLEDSTTYPHGGNGSIESRQPEFFDQLKRWILVFLDDHRHCFTECQGDINFLSSVLKLIHTQLKQGFFSEEEDVKRLFRALVYVLDGRIDARNAEHLKYLEDNYEPRLWAERFLLTEGNQAVMNIKIQVLEIFDLIFDLRVHVRMNMLATKWKKMETNTEIDPFMSLRNVLTTIFSETVLRQRESSLMPILKDILRYQYAPLKHVAVVVMHRMYHDCEDLFNKSAHVLILHEAQQVFVYHGIKRRLARLRSYLLTEKLGVDHFPLVDRILREFISLFHGSTIDYNDQIISLSRTDASTETSTQQTVYKKIFKNLSTHQVIIHILEALNSILPILNDSTSESFSVALIKTCLDLLVELIRDDADLQGSFLLENFDLLIDITGYHTSLSYALYGICGQNLYISIRVSEEQTKRILELSDGKEASYLRLLHDFMKPHGKLIKRNQDMIMRLIMNNRQLYVPFATIEELVHTDSLEYCLELVELLSICGHGENTFGQSFARTVFSISDISDMVQNTDTPLSLKSKALRFLASIYLDTADVSSTMLPIDENTDLKELLDIVYQDLVDAGKSQGGNEQFTRYIYEGVVVLLRSVFEYQIRPETIIDENLLDLCPLVIDATGSLLMTNNTTTSSLQRQHQKNLLACVDSMINVSGCHGSLEPKVLRSQMRQLMMQMDKNTDSMTNRPLGSINAKFQGFIRTLRAHRSVLELQDEEFKQLGSHYNLADDESEQDVKSLIDFLSMMTSNNKAHNDKNEDYQVATMKLLQEIPNRYIRQRSEENVINNPAQYEELELNKANSQNILNRLGCTLVAQNFLSSPKRHVFKAGLTLLIALLEGGNKNVQDKLEEYFYSIREERFFYSFHRRMQTDIASLKEAQQHLLRAAIKLKRQEGLLRSHDTEGPWMKQQRNRQSRQHRRTSTIFANGSSPSWNGSQGTNATRGIASSSSSYRINGYSQKATKMSSSTLGDPSDLAMNYQAISTLMTQSEMTEFGTATEDFEGMKDAMRAVQLMVEGHNMKLQTYLAKQPDNIKSFNIVQDVVEYLHAIVPLCNIQNIRLIIQVLDTITELAQGCLENQFTIFNGKIIKPMNTILRETYTNCPSSLVHELKSKVVVCLLSLLEGGIENSDTIFREMTASLDLETIVSNMEDIYNANLHYLNSPKAFTKLEGGFLYCMLVMTLYPALEDSQRTIVDGNSAFDYFQRNTGKIEVIMDYGQEKQLSRVLFPIPEICKYFREETKQRFLWNVKRDSPSTKIEDFVEQSGHMIYEIENQARVTYNEHLSLLTKYSSLWWKASFVVTILLNALMLSCSSMLHGKGDNTIYTCHSMNSLLRVLLGLGHLVLWHLSTAEFYFIQLPILVKRRSTTKLSLKGKLTEDESPSMFAGFFSEEHFQGTFVLASLMESQFIYHVVMVLLSYLGLWYPGFYAVHLLDFVFRDRILQGVIASITLNGSSISHTAMLAIVVIYLHSVIAYKYFRGDFDTSKGLYCRTLSECFVNVLSHGLRGGIGDVFTDSLSDDGMEDINKGWRIGFEMSFYLVVVVFLLNAIFGIIFDTFGHLRDERSSVQQDMKNSCFICSVPAVEFQRHAKRGFEDHVKNDHNIWQYLFFLVHLKYKDKTEFTGPESYVAGCLKDANYGFFPINRALCLHQNESNDTERLEKLEEMTHTLMDKLAKMEEQLDKISDSSRSRSNSVLLSPY</sequence>
<dbReference type="STRING" id="90262.A0A1X2IXV9"/>